<dbReference type="InterPro" id="IPR018763">
    <property type="entry name" value="DUF2334"/>
</dbReference>
<dbReference type="GO" id="GO:0005975">
    <property type="term" value="P:carbohydrate metabolic process"/>
    <property type="evidence" value="ECO:0007669"/>
    <property type="project" value="InterPro"/>
</dbReference>
<dbReference type="InterPro" id="IPR011330">
    <property type="entry name" value="Glyco_hydro/deAcase_b/a-brl"/>
</dbReference>
<feature type="transmembrane region" description="Helical" evidence="1">
    <location>
        <begin position="273"/>
        <end position="296"/>
    </location>
</feature>
<evidence type="ECO:0000313" key="2">
    <source>
        <dbReference type="EMBL" id="HFK24351.1"/>
    </source>
</evidence>
<dbReference type="AlphaFoldDB" id="A0A7C3J706"/>
<feature type="transmembrane region" description="Helical" evidence="1">
    <location>
        <begin position="366"/>
        <end position="383"/>
    </location>
</feature>
<dbReference type="SUPFAM" id="SSF88713">
    <property type="entry name" value="Glycoside hydrolase/deacetylase"/>
    <property type="match status" value="1"/>
</dbReference>
<proteinExistence type="predicted"/>
<accession>A0A7C3J706</accession>
<reference evidence="2" key="1">
    <citation type="journal article" date="2020" name="mSystems">
        <title>Genome- and Community-Level Interaction Insights into Carbon Utilization and Element Cycling Functions of Hydrothermarchaeota in Hydrothermal Sediment.</title>
        <authorList>
            <person name="Zhou Z."/>
            <person name="Liu Y."/>
            <person name="Xu W."/>
            <person name="Pan J."/>
            <person name="Luo Z.H."/>
            <person name="Li M."/>
        </authorList>
    </citation>
    <scope>NUCLEOTIDE SEQUENCE [LARGE SCALE GENOMIC DNA]</scope>
    <source>
        <strain evidence="2">SpSt-464</strain>
    </source>
</reference>
<keyword evidence="1" id="KW-1133">Transmembrane helix</keyword>
<sequence>MLDFKEKKYFLILFPIIFQLFLFITSNRVEKIFLIFRMDDYSTDSNSEIESKIFEIFSKDSLPIIVGITPFSYDDSNNLIPLGYKKKELIFKYLDQKNFYIALHGYSHKNFSKENRYKYEFIDLPLEKQNEMIVKGKGFIDSTFGKNVKIFIPPWNGYDDKTIYALEKNNFQLISAGIRGFHKKTNLKFLPLTGTIKDLEKSLEHAKKSREKNPLIIVNFHSFEFKNDNYLENFKNELKRLKQNRKIVFVGLEELLENFSLSDEIFIKNKKRYFILSLAPEFWYKIAGYSSLYYYNEGSFTKFENLRLIFSFLNYIFLVFVLSYSIFSIFSKKISGLLSKKIVLPFGSLLIILSSIYIFSNLRISSKGITFLSAIFSFFFFIIKERKPK</sequence>
<feature type="transmembrane region" description="Helical" evidence="1">
    <location>
        <begin position="12"/>
        <end position="29"/>
    </location>
</feature>
<keyword evidence="1" id="KW-0812">Transmembrane</keyword>
<feature type="transmembrane region" description="Helical" evidence="1">
    <location>
        <begin position="342"/>
        <end position="360"/>
    </location>
</feature>
<organism evidence="2">
    <name type="scientific">candidate division WOR-3 bacterium</name>
    <dbReference type="NCBI Taxonomy" id="2052148"/>
    <lineage>
        <taxon>Bacteria</taxon>
        <taxon>Bacteria division WOR-3</taxon>
    </lineage>
</organism>
<dbReference type="EMBL" id="DSTT01000006">
    <property type="protein sequence ID" value="HFK24351.1"/>
    <property type="molecule type" value="Genomic_DNA"/>
</dbReference>
<protein>
    <submittedName>
        <fullName evidence="2">DUF2334 domain-containing protein</fullName>
    </submittedName>
</protein>
<keyword evidence="1" id="KW-0472">Membrane</keyword>
<name>A0A7C3J706_UNCW3</name>
<gene>
    <name evidence="2" type="ORF">ENS15_06890</name>
</gene>
<evidence type="ECO:0000256" key="1">
    <source>
        <dbReference type="SAM" id="Phobius"/>
    </source>
</evidence>
<dbReference type="Gene3D" id="3.20.20.370">
    <property type="entry name" value="Glycoside hydrolase/deacetylase"/>
    <property type="match status" value="1"/>
</dbReference>
<comment type="caution">
    <text evidence="2">The sequence shown here is derived from an EMBL/GenBank/DDBJ whole genome shotgun (WGS) entry which is preliminary data.</text>
</comment>
<dbReference type="Pfam" id="PF10096">
    <property type="entry name" value="DUF2334"/>
    <property type="match status" value="1"/>
</dbReference>
<feature type="transmembrane region" description="Helical" evidence="1">
    <location>
        <begin position="308"/>
        <end position="330"/>
    </location>
</feature>